<sequence>MIRSAAIFISLSMLVSVVLAQAQAPVFTATKVFQERLTTSPFITTKSTTVVWTQSPSISEADTVTATTTYDGIPPSLTQGRV</sequence>
<feature type="chain" id="PRO_5047090105" evidence="1">
    <location>
        <begin position="21"/>
        <end position="82"/>
    </location>
</feature>
<evidence type="ECO:0000256" key="1">
    <source>
        <dbReference type="SAM" id="SignalP"/>
    </source>
</evidence>
<dbReference type="EMBL" id="JASNQZ010000008">
    <property type="protein sequence ID" value="KAL0954160.1"/>
    <property type="molecule type" value="Genomic_DNA"/>
</dbReference>
<organism evidence="2 3">
    <name type="scientific">Hohenbuehelia grisea</name>
    <dbReference type="NCBI Taxonomy" id="104357"/>
    <lineage>
        <taxon>Eukaryota</taxon>
        <taxon>Fungi</taxon>
        <taxon>Dikarya</taxon>
        <taxon>Basidiomycota</taxon>
        <taxon>Agaricomycotina</taxon>
        <taxon>Agaricomycetes</taxon>
        <taxon>Agaricomycetidae</taxon>
        <taxon>Agaricales</taxon>
        <taxon>Pleurotineae</taxon>
        <taxon>Pleurotaceae</taxon>
        <taxon>Hohenbuehelia</taxon>
    </lineage>
</organism>
<name>A0ABR3JG77_9AGAR</name>
<gene>
    <name evidence="2" type="ORF">HGRIS_005296</name>
</gene>
<comment type="caution">
    <text evidence="2">The sequence shown here is derived from an EMBL/GenBank/DDBJ whole genome shotgun (WGS) entry which is preliminary data.</text>
</comment>
<keyword evidence="1" id="KW-0732">Signal</keyword>
<feature type="signal peptide" evidence="1">
    <location>
        <begin position="1"/>
        <end position="20"/>
    </location>
</feature>
<protein>
    <submittedName>
        <fullName evidence="2">Uncharacterized protein</fullName>
    </submittedName>
</protein>
<proteinExistence type="predicted"/>
<accession>A0ABR3JG77</accession>
<reference evidence="3" key="1">
    <citation type="submission" date="2024-06" db="EMBL/GenBank/DDBJ databases">
        <title>Multi-omics analyses provide insights into the biosynthesis of the anticancer antibiotic pleurotin in Hohenbuehelia grisea.</title>
        <authorList>
            <person name="Weaver J.A."/>
            <person name="Alberti F."/>
        </authorList>
    </citation>
    <scope>NUCLEOTIDE SEQUENCE [LARGE SCALE GENOMIC DNA]</scope>
    <source>
        <strain evidence="3">T-177</strain>
    </source>
</reference>
<evidence type="ECO:0000313" key="3">
    <source>
        <dbReference type="Proteomes" id="UP001556367"/>
    </source>
</evidence>
<dbReference type="Proteomes" id="UP001556367">
    <property type="component" value="Unassembled WGS sequence"/>
</dbReference>
<evidence type="ECO:0000313" key="2">
    <source>
        <dbReference type="EMBL" id="KAL0954160.1"/>
    </source>
</evidence>
<keyword evidence="3" id="KW-1185">Reference proteome</keyword>